<dbReference type="Gene3D" id="2.40.30.10">
    <property type="entry name" value="Translation factors"/>
    <property type="match status" value="1"/>
</dbReference>
<dbReference type="GO" id="GO:0019843">
    <property type="term" value="F:rRNA binding"/>
    <property type="evidence" value="ECO:0007669"/>
    <property type="project" value="UniProtKB-UniRule"/>
</dbReference>
<feature type="compositionally biased region" description="Basic residues" evidence="10">
    <location>
        <begin position="156"/>
        <end position="167"/>
    </location>
</feature>
<dbReference type="SUPFAM" id="SSF50447">
    <property type="entry name" value="Translation proteins"/>
    <property type="match status" value="1"/>
</dbReference>
<dbReference type="Pfam" id="PF00297">
    <property type="entry name" value="Ribosomal_L3"/>
    <property type="match status" value="1"/>
</dbReference>
<protein>
    <recommendedName>
        <fullName evidence="6 7">Large ribosomal subunit protein uL3</fullName>
    </recommendedName>
</protein>
<accession>A0A6I6FF20</accession>
<name>A0A6I6FF20_9CLOT</name>
<dbReference type="FunFam" id="3.30.160.810:FF:000002">
    <property type="entry name" value="50S ribosomal protein L3"/>
    <property type="match status" value="1"/>
</dbReference>
<dbReference type="NCBIfam" id="TIGR03625">
    <property type="entry name" value="L3_bact"/>
    <property type="match status" value="1"/>
</dbReference>
<dbReference type="GO" id="GO:0003735">
    <property type="term" value="F:structural constituent of ribosome"/>
    <property type="evidence" value="ECO:0007669"/>
    <property type="project" value="UniProtKB-UniRule"/>
</dbReference>
<comment type="subunit">
    <text evidence="7 9">Part of the 50S ribosomal subunit. Forms a cluster with proteins L14 and L19.</text>
</comment>
<evidence type="ECO:0000256" key="8">
    <source>
        <dbReference type="RuleBase" id="RU003905"/>
    </source>
</evidence>
<evidence type="ECO:0000256" key="7">
    <source>
        <dbReference type="HAMAP-Rule" id="MF_01325"/>
    </source>
</evidence>
<dbReference type="GO" id="GO:0022625">
    <property type="term" value="C:cytosolic large ribosomal subunit"/>
    <property type="evidence" value="ECO:0007669"/>
    <property type="project" value="TreeGrafter"/>
</dbReference>
<dbReference type="AlphaFoldDB" id="A0A6I6FF20"/>
<keyword evidence="2 7" id="KW-0699">rRNA-binding</keyword>
<evidence type="ECO:0000256" key="9">
    <source>
        <dbReference type="RuleBase" id="RU003906"/>
    </source>
</evidence>
<sequence length="209" mass="22852">MKKAILGRKLGMTQVFDESGKVIPVTVVEAGPCVVTQKKTEEKDGYNAIQVGFENIREKLVNKPKKGHFAKAGVSAKRIVKEFRLENIEGYEVGSEIKADIFEAGEKVDVSGVSKGKGFQGTIKRWNFSRGPMSHGSKYHRGVGSMGASSDPSRTFKNKKMPGHMGHRNTTVLNLEVVKIMPEKNVILIKGGIPGPNKGYVVIRNTVKA</sequence>
<dbReference type="PROSITE" id="PS00474">
    <property type="entry name" value="RIBOSOMAL_L3"/>
    <property type="match status" value="1"/>
</dbReference>
<dbReference type="HAMAP" id="MF_01325_B">
    <property type="entry name" value="Ribosomal_uL3_B"/>
    <property type="match status" value="1"/>
</dbReference>
<dbReference type="EMBL" id="CP046522">
    <property type="protein sequence ID" value="QGU96495.1"/>
    <property type="molecule type" value="Genomic_DNA"/>
</dbReference>
<organism evidence="11 12">
    <name type="scientific">Clostridium bovifaecis</name>
    <dbReference type="NCBI Taxonomy" id="2184719"/>
    <lineage>
        <taxon>Bacteria</taxon>
        <taxon>Bacillati</taxon>
        <taxon>Bacillota</taxon>
        <taxon>Clostridia</taxon>
        <taxon>Eubacteriales</taxon>
        <taxon>Clostridiaceae</taxon>
        <taxon>Clostridium</taxon>
    </lineage>
</organism>
<feature type="region of interest" description="Disordered" evidence="10">
    <location>
        <begin position="142"/>
        <end position="167"/>
    </location>
</feature>
<evidence type="ECO:0000313" key="11">
    <source>
        <dbReference type="EMBL" id="QGU96495.1"/>
    </source>
</evidence>
<proteinExistence type="inferred from homology"/>
<dbReference type="InterPro" id="IPR009000">
    <property type="entry name" value="Transl_B-barrel_sf"/>
</dbReference>
<evidence type="ECO:0000256" key="1">
    <source>
        <dbReference type="ARBA" id="ARBA00006540"/>
    </source>
</evidence>
<evidence type="ECO:0000256" key="4">
    <source>
        <dbReference type="ARBA" id="ARBA00022980"/>
    </source>
</evidence>
<dbReference type="Gene3D" id="3.30.160.810">
    <property type="match status" value="1"/>
</dbReference>
<keyword evidence="3 7" id="KW-0694">RNA-binding</keyword>
<comment type="function">
    <text evidence="7 9">One of the primary rRNA binding proteins, it binds directly near the 3'-end of the 23S rRNA, where it nucleates assembly of the 50S subunit.</text>
</comment>
<dbReference type="PANTHER" id="PTHR11229">
    <property type="entry name" value="50S RIBOSOMAL PROTEIN L3"/>
    <property type="match status" value="1"/>
</dbReference>
<reference evidence="11 12" key="1">
    <citation type="submission" date="2019-12" db="EMBL/GenBank/DDBJ databases">
        <title>Genome sequenceing of Clostridium bovifaecis.</title>
        <authorList>
            <person name="Yao Y."/>
        </authorList>
    </citation>
    <scope>NUCLEOTIDE SEQUENCE [LARGE SCALE GENOMIC DNA]</scope>
    <source>
        <strain evidence="11 12">BXX</strain>
    </source>
</reference>
<dbReference type="GO" id="GO:0006412">
    <property type="term" value="P:translation"/>
    <property type="evidence" value="ECO:0007669"/>
    <property type="project" value="UniProtKB-UniRule"/>
</dbReference>
<dbReference type="Proteomes" id="UP000422764">
    <property type="component" value="Chromosome"/>
</dbReference>
<evidence type="ECO:0000313" key="12">
    <source>
        <dbReference type="Proteomes" id="UP000422764"/>
    </source>
</evidence>
<dbReference type="InterPro" id="IPR019926">
    <property type="entry name" value="Ribosomal_uL3_CS"/>
</dbReference>
<keyword evidence="4 7" id="KW-0689">Ribosomal protein</keyword>
<gene>
    <name evidence="7 11" type="primary">rplC</name>
    <name evidence="11" type="ORF">GOM49_16530</name>
</gene>
<dbReference type="PANTHER" id="PTHR11229:SF16">
    <property type="entry name" value="LARGE RIBOSOMAL SUBUNIT PROTEIN UL3C"/>
    <property type="match status" value="1"/>
</dbReference>
<dbReference type="InterPro" id="IPR000597">
    <property type="entry name" value="Ribosomal_uL3"/>
</dbReference>
<evidence type="ECO:0000256" key="3">
    <source>
        <dbReference type="ARBA" id="ARBA00022884"/>
    </source>
</evidence>
<dbReference type="FunFam" id="2.40.30.10:FF:000004">
    <property type="entry name" value="50S ribosomal protein L3"/>
    <property type="match status" value="1"/>
</dbReference>
<evidence type="ECO:0000256" key="2">
    <source>
        <dbReference type="ARBA" id="ARBA00022730"/>
    </source>
</evidence>
<evidence type="ECO:0000256" key="6">
    <source>
        <dbReference type="ARBA" id="ARBA00035243"/>
    </source>
</evidence>
<dbReference type="InterPro" id="IPR019927">
    <property type="entry name" value="Ribosomal_uL3_bac/org-type"/>
</dbReference>
<comment type="similarity">
    <text evidence="1 7 8">Belongs to the universal ribosomal protein uL3 family.</text>
</comment>
<evidence type="ECO:0000256" key="10">
    <source>
        <dbReference type="SAM" id="MobiDB-lite"/>
    </source>
</evidence>
<keyword evidence="5 7" id="KW-0687">Ribonucleoprotein</keyword>
<evidence type="ECO:0000256" key="5">
    <source>
        <dbReference type="ARBA" id="ARBA00023274"/>
    </source>
</evidence>
<keyword evidence="12" id="KW-1185">Reference proteome</keyword>